<evidence type="ECO:0000313" key="2">
    <source>
        <dbReference type="Proteomes" id="UP000012159"/>
    </source>
</evidence>
<name>M6WH71_LEPBO</name>
<dbReference type="EMBL" id="AKWF02000109">
    <property type="protein sequence ID" value="EMO61093.1"/>
    <property type="molecule type" value="Genomic_DNA"/>
</dbReference>
<protein>
    <submittedName>
        <fullName evidence="1">Uncharacterized protein</fullName>
    </submittedName>
</protein>
<dbReference type="AlphaFoldDB" id="M6WH71"/>
<dbReference type="Proteomes" id="UP000012159">
    <property type="component" value="Unassembled WGS sequence"/>
</dbReference>
<proteinExistence type="predicted"/>
<sequence>MRSRSKLEPVSESRPSAAVVGQKRLSFFSVRNSVSNRDILPLLIDLPGKPGGLFFLWEIPQLRSGPVPSEVVVVPTS</sequence>
<gene>
    <name evidence="1" type="ORF">LEP1GSC133_2554</name>
</gene>
<organism evidence="1 2">
    <name type="scientific">Leptospira borgpetersenii serovar Pomona str. 200901868</name>
    <dbReference type="NCBI Taxonomy" id="1192866"/>
    <lineage>
        <taxon>Bacteria</taxon>
        <taxon>Pseudomonadati</taxon>
        <taxon>Spirochaetota</taxon>
        <taxon>Spirochaetia</taxon>
        <taxon>Leptospirales</taxon>
        <taxon>Leptospiraceae</taxon>
        <taxon>Leptospira</taxon>
    </lineage>
</organism>
<dbReference type="STRING" id="1192866.LEP1GSC133_2554"/>
<accession>M6WH71</accession>
<comment type="caution">
    <text evidence="1">The sequence shown here is derived from an EMBL/GenBank/DDBJ whole genome shotgun (WGS) entry which is preliminary data.</text>
</comment>
<evidence type="ECO:0000313" key="1">
    <source>
        <dbReference type="EMBL" id="EMO61093.1"/>
    </source>
</evidence>
<reference evidence="1 2" key="1">
    <citation type="submission" date="2013-01" db="EMBL/GenBank/DDBJ databases">
        <authorList>
            <person name="Harkins D.M."/>
            <person name="Durkin A.S."/>
            <person name="Brinkac L.M."/>
            <person name="Haft D.H."/>
            <person name="Selengut J.D."/>
            <person name="Sanka R."/>
            <person name="DePew J."/>
            <person name="Purushe J."/>
            <person name="Picardeau M."/>
            <person name="Werts C."/>
            <person name="Goarant C."/>
            <person name="Vinetz J.M."/>
            <person name="Sutton G.G."/>
            <person name="Nierman W.C."/>
            <person name="Fouts D.E."/>
        </authorList>
    </citation>
    <scope>NUCLEOTIDE SEQUENCE [LARGE SCALE GENOMIC DNA]</scope>
    <source>
        <strain evidence="1 2">200901868</strain>
    </source>
</reference>